<evidence type="ECO:0000313" key="3">
    <source>
        <dbReference type="Proteomes" id="UP001258315"/>
    </source>
</evidence>
<evidence type="ECO:0008006" key="4">
    <source>
        <dbReference type="Google" id="ProtNLM"/>
    </source>
</evidence>
<dbReference type="RefSeq" id="WP_311952853.1">
    <property type="nucleotide sequence ID" value="NZ_JAVLVU010000001.1"/>
</dbReference>
<dbReference type="EMBL" id="JAVLVU010000001">
    <property type="protein sequence ID" value="MDT3404940.1"/>
    <property type="molecule type" value="Genomic_DNA"/>
</dbReference>
<organism evidence="2 3">
    <name type="scientific">Mucilaginibacter terrae</name>
    <dbReference type="NCBI Taxonomy" id="1955052"/>
    <lineage>
        <taxon>Bacteria</taxon>
        <taxon>Pseudomonadati</taxon>
        <taxon>Bacteroidota</taxon>
        <taxon>Sphingobacteriia</taxon>
        <taxon>Sphingobacteriales</taxon>
        <taxon>Sphingobacteriaceae</taxon>
        <taxon>Mucilaginibacter</taxon>
    </lineage>
</organism>
<comment type="caution">
    <text evidence="2">The sequence shown here is derived from an EMBL/GenBank/DDBJ whole genome shotgun (WGS) entry which is preliminary data.</text>
</comment>
<protein>
    <recommendedName>
        <fullName evidence="4">DUF4252 domain-containing protein</fullName>
    </recommendedName>
</protein>
<sequence length="169" mass="18088">MKKHLLILLLLTITAVNSFAQQAAQIKAAAQLMGKATMNGDYNTVVKYSHPKLVAMAGGSEKMLGFIKQSLEQVKSQGVKIESVTMGEPTKVITTGSGLYSTLLQTVVISMNGKKVSNSSTVLANSTDKGKTWTFVDAGGMTDEQLKQLFPEVAGKVQITKRTPTVPVK</sequence>
<keyword evidence="3" id="KW-1185">Reference proteome</keyword>
<accession>A0ABU3GYU2</accession>
<feature type="chain" id="PRO_5045292162" description="DUF4252 domain-containing protein" evidence="1">
    <location>
        <begin position="21"/>
        <end position="169"/>
    </location>
</feature>
<evidence type="ECO:0000256" key="1">
    <source>
        <dbReference type="SAM" id="SignalP"/>
    </source>
</evidence>
<dbReference type="Proteomes" id="UP001258315">
    <property type="component" value="Unassembled WGS sequence"/>
</dbReference>
<evidence type="ECO:0000313" key="2">
    <source>
        <dbReference type="EMBL" id="MDT3404940.1"/>
    </source>
</evidence>
<gene>
    <name evidence="2" type="ORF">QE417_004012</name>
</gene>
<reference evidence="3" key="1">
    <citation type="submission" date="2023-07" db="EMBL/GenBank/DDBJ databases">
        <title>Functional and genomic diversity of the sorghum phyllosphere microbiome.</title>
        <authorList>
            <person name="Shade A."/>
        </authorList>
    </citation>
    <scope>NUCLEOTIDE SEQUENCE [LARGE SCALE GENOMIC DNA]</scope>
    <source>
        <strain evidence="3">SORGH_AS_0422</strain>
    </source>
</reference>
<proteinExistence type="predicted"/>
<feature type="signal peptide" evidence="1">
    <location>
        <begin position="1"/>
        <end position="20"/>
    </location>
</feature>
<keyword evidence="1" id="KW-0732">Signal</keyword>
<name>A0ABU3GYU2_9SPHI</name>